<dbReference type="InterPro" id="IPR013785">
    <property type="entry name" value="Aldolase_TIM"/>
</dbReference>
<keyword evidence="2" id="KW-0560">Oxidoreductase</keyword>
<dbReference type="Proteomes" id="UP000198584">
    <property type="component" value="Unassembled WGS sequence"/>
</dbReference>
<dbReference type="OrthoDB" id="9772736at2"/>
<keyword evidence="5" id="KW-1185">Reference proteome</keyword>
<feature type="domain" description="NADH:flavin oxidoreductase/NADH oxidase N-terminal" evidence="3">
    <location>
        <begin position="5"/>
        <end position="341"/>
    </location>
</feature>
<dbReference type="AlphaFoldDB" id="A0A1H4EEN6"/>
<dbReference type="GO" id="GO:0016491">
    <property type="term" value="F:oxidoreductase activity"/>
    <property type="evidence" value="ECO:0007669"/>
    <property type="project" value="UniProtKB-KW"/>
</dbReference>
<protein>
    <submittedName>
        <fullName evidence="4">2,4-dienoyl-CoA reductase</fullName>
    </submittedName>
</protein>
<gene>
    <name evidence="4" type="ORF">SAMN05421743_10930</name>
</gene>
<dbReference type="InterPro" id="IPR051799">
    <property type="entry name" value="NADH_flavin_oxidoreductase"/>
</dbReference>
<dbReference type="PANTHER" id="PTHR43656">
    <property type="entry name" value="BINDING OXIDOREDUCTASE, PUTATIVE (AFU_ORTHOLOGUE AFUA_2G08260)-RELATED"/>
    <property type="match status" value="1"/>
</dbReference>
<dbReference type="SUPFAM" id="SSF51395">
    <property type="entry name" value="FMN-linked oxidoreductases"/>
    <property type="match status" value="1"/>
</dbReference>
<reference evidence="4 5" key="1">
    <citation type="submission" date="2016-10" db="EMBL/GenBank/DDBJ databases">
        <authorList>
            <person name="de Groot N.N."/>
        </authorList>
    </citation>
    <scope>NUCLEOTIDE SEQUENCE [LARGE SCALE GENOMIC DNA]</scope>
    <source>
        <strain evidence="4 5">CCM7597</strain>
    </source>
</reference>
<evidence type="ECO:0000259" key="3">
    <source>
        <dbReference type="Pfam" id="PF00724"/>
    </source>
</evidence>
<dbReference type="GO" id="GO:0010181">
    <property type="term" value="F:FMN binding"/>
    <property type="evidence" value="ECO:0007669"/>
    <property type="project" value="InterPro"/>
</dbReference>
<accession>A0A1H4EEN6</accession>
<dbReference type="InterPro" id="IPR001155">
    <property type="entry name" value="OxRdtase_FMN_N"/>
</dbReference>
<evidence type="ECO:0000256" key="2">
    <source>
        <dbReference type="ARBA" id="ARBA00023002"/>
    </source>
</evidence>
<evidence type="ECO:0000313" key="4">
    <source>
        <dbReference type="EMBL" id="SEA83521.1"/>
    </source>
</evidence>
<dbReference type="Pfam" id="PF00724">
    <property type="entry name" value="Oxidored_FMN"/>
    <property type="match status" value="1"/>
</dbReference>
<name>A0A1H4EEN6_9BACI</name>
<dbReference type="Gene3D" id="3.20.20.70">
    <property type="entry name" value="Aldolase class I"/>
    <property type="match status" value="1"/>
</dbReference>
<sequence>MVKPLFSNLKIANRTFNNRLVVAPMTRVSANDNGSANERMKQYYERFAKGGFGAIISEGIYLDESYSQGYENQPGIANEKHVQAWKPVVDAVHDYDTVFIAQLMHAGGQGQGNAYVNGTIAPSDVPPKGEQLEFYGGSGPFPKPKQMTEQDIESAKRAFVDGARYAKQAGFDGVEIHGANGYLLDQFLTDYLNKREDAYGGSLEKRMRLMLEVIEEIREAVGEEFIVGIRISQIKVADPDHKWPGGEEDASFIFSELSKTSLDYIHVTDADATTSAFGKGTRTLAKAAKDFSSLPVIANGKLGDPGTAVKMIDKEEADLISLGTSALANPDFPNRVHRGKELSDFDFENTLLPHAHIKDSELNKEITE</sequence>
<dbReference type="CDD" id="cd02803">
    <property type="entry name" value="OYE_like_FMN_family"/>
    <property type="match status" value="1"/>
</dbReference>
<dbReference type="STRING" id="571932.SAMN05421743_10930"/>
<evidence type="ECO:0000313" key="5">
    <source>
        <dbReference type="Proteomes" id="UP000198584"/>
    </source>
</evidence>
<dbReference type="EMBL" id="FNQR01000009">
    <property type="protein sequence ID" value="SEA83521.1"/>
    <property type="molecule type" value="Genomic_DNA"/>
</dbReference>
<dbReference type="PANTHER" id="PTHR43656:SF2">
    <property type="entry name" value="BINDING OXIDOREDUCTASE, PUTATIVE (AFU_ORTHOLOGUE AFUA_2G08260)-RELATED"/>
    <property type="match status" value="1"/>
</dbReference>
<evidence type="ECO:0000256" key="1">
    <source>
        <dbReference type="ARBA" id="ARBA00022630"/>
    </source>
</evidence>
<keyword evidence="1" id="KW-0285">Flavoprotein</keyword>
<proteinExistence type="predicted"/>
<dbReference type="RefSeq" id="WP_093045171.1">
    <property type="nucleotide sequence ID" value="NZ_FNQR01000009.1"/>
</dbReference>
<organism evidence="4 5">
    <name type="scientific">Thalassobacillus cyri</name>
    <dbReference type="NCBI Taxonomy" id="571932"/>
    <lineage>
        <taxon>Bacteria</taxon>
        <taxon>Bacillati</taxon>
        <taxon>Bacillota</taxon>
        <taxon>Bacilli</taxon>
        <taxon>Bacillales</taxon>
        <taxon>Bacillaceae</taxon>
        <taxon>Thalassobacillus</taxon>
    </lineage>
</organism>